<dbReference type="RefSeq" id="WP_097017432.1">
    <property type="nucleotide sequence ID" value="NZ_OBDZ01000008.1"/>
</dbReference>
<gene>
    <name evidence="2" type="ORF">SAMN06265827_108106</name>
</gene>
<dbReference type="Proteomes" id="UP000219573">
    <property type="component" value="Unassembled WGS sequence"/>
</dbReference>
<feature type="signal peptide" evidence="1">
    <location>
        <begin position="1"/>
        <end position="22"/>
    </location>
</feature>
<proteinExistence type="predicted"/>
<dbReference type="AlphaFoldDB" id="A0A285GMH3"/>
<dbReference type="SUPFAM" id="SSF56935">
    <property type="entry name" value="Porins"/>
    <property type="match status" value="1"/>
</dbReference>
<evidence type="ECO:0000256" key="1">
    <source>
        <dbReference type="SAM" id="SignalP"/>
    </source>
</evidence>
<reference evidence="3" key="1">
    <citation type="submission" date="2017-09" db="EMBL/GenBank/DDBJ databases">
        <authorList>
            <person name="Varghese N."/>
            <person name="Submissions S."/>
        </authorList>
    </citation>
    <scope>NUCLEOTIDE SEQUENCE [LARGE SCALE GENOMIC DNA]</scope>
    <source>
        <strain evidence="3">MSL47</strain>
    </source>
</reference>
<evidence type="ECO:0000313" key="2">
    <source>
        <dbReference type="EMBL" id="SNY24404.1"/>
    </source>
</evidence>
<evidence type="ECO:0000313" key="3">
    <source>
        <dbReference type="Proteomes" id="UP000219573"/>
    </source>
</evidence>
<sequence length="454" mass="48230">MKKISLLLTFALVMALAVPAFAAEDNVKITGEVKTVFEKGTYGDDTEAAITLWADGDALDLDNPLDKSGDEDDFPATKAFYQEIDFTITGAVNENVTFDLAIDTLVNNFTTVSGPSYNGATLGDQGAADNIKMDNALLTLNSGLGTLKLGDMSDYAVDTYFVDEEDMEGMELTTSLSGNDIKVFMTSENDDFAGQDFYGVTVGRNLGALNLTGKLYASRADSNNVTNFAVAADYVVNDMATVNGEIVLNNADKEFSGDFDSAANAEGDTAIFLGADFVVSDALTVNAGLESVGEEFVSVAGDLEEDYDYDLFTVGASYALNNANTLGATYTMVDHNQAENKNTIKLRLDNVRGAFTNTASVELVTNDGYKATDDDATIITLGTEYAMSEVVTVSASLTNKSGDLNEFTYLTAGLDAKIADNINWNTEAKLIDGTTEADADGNASALTTKLTVSF</sequence>
<keyword evidence="1" id="KW-0732">Signal</keyword>
<feature type="chain" id="PRO_5012357336" description="Porin domain-containing protein" evidence="1">
    <location>
        <begin position="23"/>
        <end position="454"/>
    </location>
</feature>
<dbReference type="EMBL" id="OBDZ01000008">
    <property type="protein sequence ID" value="SNY24404.1"/>
    <property type="molecule type" value="Genomic_DNA"/>
</dbReference>
<accession>A0A285GMH3</accession>
<evidence type="ECO:0008006" key="4">
    <source>
        <dbReference type="Google" id="ProtNLM"/>
    </source>
</evidence>
<organism evidence="2 3">
    <name type="scientific">Orenia metallireducens</name>
    <dbReference type="NCBI Taxonomy" id="1413210"/>
    <lineage>
        <taxon>Bacteria</taxon>
        <taxon>Bacillati</taxon>
        <taxon>Bacillota</taxon>
        <taxon>Clostridia</taxon>
        <taxon>Halanaerobiales</taxon>
        <taxon>Halobacteroidaceae</taxon>
        <taxon>Orenia</taxon>
    </lineage>
</organism>
<protein>
    <recommendedName>
        <fullName evidence="4">Porin domain-containing protein</fullName>
    </recommendedName>
</protein>
<name>A0A285GMH3_9FIRM</name>
<keyword evidence="3" id="KW-1185">Reference proteome</keyword>